<evidence type="ECO:0000313" key="4">
    <source>
        <dbReference type="Proteomes" id="UP001354989"/>
    </source>
</evidence>
<dbReference type="InterPro" id="IPR050282">
    <property type="entry name" value="Cycloisomerase_2"/>
</dbReference>
<dbReference type="InterPro" id="IPR019405">
    <property type="entry name" value="Lactonase_7-beta_prop"/>
</dbReference>
<comment type="similarity">
    <text evidence="1">Belongs to the cycloisomerase 2 family.</text>
</comment>
<evidence type="ECO:0000256" key="2">
    <source>
        <dbReference type="ARBA" id="ARBA00022526"/>
    </source>
</evidence>
<dbReference type="RefSeq" id="WP_338399488.1">
    <property type="nucleotide sequence ID" value="NZ_AP025300.1"/>
</dbReference>
<evidence type="ECO:0000313" key="3">
    <source>
        <dbReference type="EMBL" id="BDD02329.1"/>
    </source>
</evidence>
<keyword evidence="4" id="KW-1185">Reference proteome</keyword>
<dbReference type="InterPro" id="IPR011048">
    <property type="entry name" value="Haem_d1_sf"/>
</dbReference>
<dbReference type="Proteomes" id="UP001354989">
    <property type="component" value="Plasmid pPP8"/>
</dbReference>
<dbReference type="EMBL" id="AP025300">
    <property type="protein sequence ID" value="BDD02329.1"/>
    <property type="molecule type" value="Genomic_DNA"/>
</dbReference>
<dbReference type="PANTHER" id="PTHR30344:SF1">
    <property type="entry name" value="6-PHOSPHOGLUCONOLACTONASE"/>
    <property type="match status" value="1"/>
</dbReference>
<keyword evidence="2" id="KW-0313">Glucose metabolism</keyword>
<sequence length="348" mass="38891">MNFYTSSYTEEVGPGLSGNGVGIQYFSMNSETYEITLSHSNETINPGYFTLNQKNQKLYTFQERLQNLGPRLLCFQTNAGQLDLVCSLEIDGGLPCHISHIDKYNCLIVSCYQTGNFLKYDLDENGIPLACSQNIKYSGGSINKDRQEGAHGHLSHYDQAHDLLLLTDLGNDKIYSLKYLLGYFEQFTELSLPAGGGPRHLIQHPNGSYCFVCNEMKGEISILKWQDKAWQWVKNVSVMTQEHHNEASASAIKLSKEGGFIYCGVRKTNSISVLHFDDVKEVLCLIEEVPTLGITPRDFEISPDGSMLIVGNQDSASMISFAIDQHTGKLQLIEKVDGIRSICCVKFE</sequence>
<dbReference type="PANTHER" id="PTHR30344">
    <property type="entry name" value="6-PHOSPHOGLUCONOLACTONASE-RELATED"/>
    <property type="match status" value="1"/>
</dbReference>
<dbReference type="SUPFAM" id="SSF51004">
    <property type="entry name" value="C-terminal (heme d1) domain of cytochrome cd1-nitrite reductase"/>
    <property type="match status" value="1"/>
</dbReference>
<accession>A0ABM7VMU0</accession>
<dbReference type="Pfam" id="PF10282">
    <property type="entry name" value="Lactonase"/>
    <property type="match status" value="1"/>
</dbReference>
<proteinExistence type="inferred from homology"/>
<organism evidence="3 4">
    <name type="scientific">Persicobacter psychrovividus</name>
    <dbReference type="NCBI Taxonomy" id="387638"/>
    <lineage>
        <taxon>Bacteria</taxon>
        <taxon>Pseudomonadati</taxon>
        <taxon>Bacteroidota</taxon>
        <taxon>Cytophagia</taxon>
        <taxon>Cytophagales</taxon>
        <taxon>Persicobacteraceae</taxon>
        <taxon>Persicobacter</taxon>
    </lineage>
</organism>
<keyword evidence="2" id="KW-0119">Carbohydrate metabolism</keyword>
<keyword evidence="3" id="KW-0614">Plasmid</keyword>
<protein>
    <submittedName>
        <fullName evidence="3">6-phosphogluconolactonase</fullName>
    </submittedName>
</protein>
<name>A0ABM7VMU0_9BACT</name>
<dbReference type="Gene3D" id="2.130.10.10">
    <property type="entry name" value="YVTN repeat-like/Quinoprotein amine dehydrogenase"/>
    <property type="match status" value="1"/>
</dbReference>
<reference evidence="3 4" key="1">
    <citation type="submission" date="2021-12" db="EMBL/GenBank/DDBJ databases">
        <title>Genome sequencing of bacteria with rrn-lacking chromosome and rrn-plasmid.</title>
        <authorList>
            <person name="Anda M."/>
            <person name="Iwasaki W."/>
        </authorList>
    </citation>
    <scope>NUCLEOTIDE SEQUENCE [LARGE SCALE GENOMIC DNA]</scope>
    <source>
        <strain evidence="3 4">NBRC 101262</strain>
        <plasmid evidence="3 4">pPP8</plasmid>
    </source>
</reference>
<gene>
    <name evidence="3" type="ORF">PEPS_46090</name>
</gene>
<geneLocation type="plasmid" evidence="3 4">
    <name>pPP8</name>
</geneLocation>
<evidence type="ECO:0000256" key="1">
    <source>
        <dbReference type="ARBA" id="ARBA00005564"/>
    </source>
</evidence>
<dbReference type="InterPro" id="IPR015943">
    <property type="entry name" value="WD40/YVTN_repeat-like_dom_sf"/>
</dbReference>